<evidence type="ECO:0000256" key="7">
    <source>
        <dbReference type="ARBA" id="ARBA00023157"/>
    </source>
</evidence>
<feature type="region of interest" description="Disordered" evidence="10">
    <location>
        <begin position="33"/>
        <end position="60"/>
    </location>
</feature>
<keyword evidence="7" id="KW-1015">Disulfide bond</keyword>
<dbReference type="Gene3D" id="2.102.10.10">
    <property type="entry name" value="Rieske [2Fe-2S] iron-sulphur domain"/>
    <property type="match status" value="1"/>
</dbReference>
<evidence type="ECO:0000256" key="10">
    <source>
        <dbReference type="SAM" id="MobiDB-lite"/>
    </source>
</evidence>
<dbReference type="EMBL" id="JALKFT010000035">
    <property type="protein sequence ID" value="MCK9878469.1"/>
    <property type="molecule type" value="Genomic_DNA"/>
</dbReference>
<feature type="compositionally biased region" description="Gly residues" evidence="10">
    <location>
        <begin position="46"/>
        <end position="56"/>
    </location>
</feature>
<organism evidence="12 13">
    <name type="scientific">Frankia umida</name>
    <dbReference type="NCBI Taxonomy" id="573489"/>
    <lineage>
        <taxon>Bacteria</taxon>
        <taxon>Bacillati</taxon>
        <taxon>Actinomycetota</taxon>
        <taxon>Actinomycetes</taxon>
        <taxon>Frankiales</taxon>
        <taxon>Frankiaceae</taxon>
        <taxon>Frankia</taxon>
    </lineage>
</organism>
<protein>
    <recommendedName>
        <fullName evidence="2">Cytochrome bc1 complex Rieske iron-sulfur subunit</fullName>
    </recommendedName>
    <alternativeName>
        <fullName evidence="8">Cytochrome bc1 reductase complex subunit QcrA</fullName>
    </alternativeName>
</protein>
<reference evidence="12 13" key="1">
    <citation type="submission" date="2022-04" db="EMBL/GenBank/DDBJ databases">
        <title>Genome diversity in the genus Frankia.</title>
        <authorList>
            <person name="Carlos-Shanley C."/>
            <person name="Hahn D."/>
        </authorList>
    </citation>
    <scope>NUCLEOTIDE SEQUENCE [LARGE SCALE GENOMIC DNA]</scope>
    <source>
        <strain evidence="12 13">Ag45/Mut15</strain>
    </source>
</reference>
<dbReference type="InterPro" id="IPR036922">
    <property type="entry name" value="Rieske_2Fe-2S_sf"/>
</dbReference>
<comment type="function">
    <text evidence="1">Iron-sulfur subunit of the cytochrome bc1 complex, an essential component of the respiratory electron transport chain required for ATP synthesis. The bc1 complex catalyzes the oxidation of menaquinol and the reduction of cytochrome c in the respiratory chain. The bc1 complex operates through a Q-cycle mechanism that couples electron transfer to generation of the proton gradient that drives ATP synthesis.</text>
</comment>
<dbReference type="CDD" id="cd03467">
    <property type="entry name" value="Rieske"/>
    <property type="match status" value="1"/>
</dbReference>
<dbReference type="Pfam" id="PF00355">
    <property type="entry name" value="Rieske"/>
    <property type="match status" value="1"/>
</dbReference>
<accession>A0ABT0K4P4</accession>
<sequence>MTQEAPSRRLVVPGIVVTVAGGAAGYAVAHSSDAAKPDDTAAGSTAAGGGGGGAGGAAAPLAKVDDVPADGGVILAGAGVVLTRDATGTVQGFSTVCTHQGCKVSSVANGRISCPCHGSAFDTRTGEPVAGPAKTPLPPVPVTVRGGDVFPA</sequence>
<dbReference type="PANTHER" id="PTHR10134">
    <property type="entry name" value="CYTOCHROME B-C1 COMPLEX SUBUNIT RIESKE, MITOCHONDRIAL"/>
    <property type="match status" value="1"/>
</dbReference>
<dbReference type="InterPro" id="IPR017941">
    <property type="entry name" value="Rieske_2Fe-2S"/>
</dbReference>
<gene>
    <name evidence="12" type="ORF">MXD59_22335</name>
</gene>
<proteinExistence type="predicted"/>
<keyword evidence="3" id="KW-0001">2Fe-2S</keyword>
<evidence type="ECO:0000256" key="1">
    <source>
        <dbReference type="ARBA" id="ARBA00002494"/>
    </source>
</evidence>
<evidence type="ECO:0000259" key="11">
    <source>
        <dbReference type="PROSITE" id="PS51296"/>
    </source>
</evidence>
<comment type="caution">
    <text evidence="12">The sequence shown here is derived from an EMBL/GenBank/DDBJ whole genome shotgun (WGS) entry which is preliminary data.</text>
</comment>
<dbReference type="InterPro" id="IPR005805">
    <property type="entry name" value="Rieske_Fe-S_prot_C"/>
</dbReference>
<evidence type="ECO:0000256" key="9">
    <source>
        <dbReference type="ARBA" id="ARBA00034078"/>
    </source>
</evidence>
<keyword evidence="13" id="KW-1185">Reference proteome</keyword>
<dbReference type="PROSITE" id="PS51296">
    <property type="entry name" value="RIESKE"/>
    <property type="match status" value="1"/>
</dbReference>
<feature type="domain" description="Rieske" evidence="11">
    <location>
        <begin position="58"/>
        <end position="151"/>
    </location>
</feature>
<evidence type="ECO:0000313" key="12">
    <source>
        <dbReference type="EMBL" id="MCK9878469.1"/>
    </source>
</evidence>
<evidence type="ECO:0000256" key="6">
    <source>
        <dbReference type="ARBA" id="ARBA00023014"/>
    </source>
</evidence>
<evidence type="ECO:0000313" key="13">
    <source>
        <dbReference type="Proteomes" id="UP001201873"/>
    </source>
</evidence>
<dbReference type="PRINTS" id="PR00162">
    <property type="entry name" value="RIESKE"/>
</dbReference>
<dbReference type="InterPro" id="IPR014349">
    <property type="entry name" value="Rieske_Fe-S_prot"/>
</dbReference>
<dbReference type="Proteomes" id="UP001201873">
    <property type="component" value="Unassembled WGS sequence"/>
</dbReference>
<keyword evidence="5" id="KW-0408">Iron</keyword>
<keyword evidence="6" id="KW-0411">Iron-sulfur</keyword>
<name>A0ABT0K4P4_9ACTN</name>
<dbReference type="SUPFAM" id="SSF50022">
    <property type="entry name" value="ISP domain"/>
    <property type="match status" value="1"/>
</dbReference>
<keyword evidence="4" id="KW-0479">Metal-binding</keyword>
<comment type="cofactor">
    <cofactor evidence="9">
        <name>[2Fe-2S] cluster</name>
        <dbReference type="ChEBI" id="CHEBI:190135"/>
    </cofactor>
</comment>
<evidence type="ECO:0000256" key="2">
    <source>
        <dbReference type="ARBA" id="ARBA00015816"/>
    </source>
</evidence>
<evidence type="ECO:0000256" key="3">
    <source>
        <dbReference type="ARBA" id="ARBA00022714"/>
    </source>
</evidence>
<dbReference type="RefSeq" id="WP_248812277.1">
    <property type="nucleotide sequence ID" value="NZ_JALKFT010000035.1"/>
</dbReference>
<evidence type="ECO:0000256" key="5">
    <source>
        <dbReference type="ARBA" id="ARBA00023004"/>
    </source>
</evidence>
<evidence type="ECO:0000256" key="8">
    <source>
        <dbReference type="ARBA" id="ARBA00029586"/>
    </source>
</evidence>
<evidence type="ECO:0000256" key="4">
    <source>
        <dbReference type="ARBA" id="ARBA00022723"/>
    </source>
</evidence>